<sequence length="106" mass="12596">MNLCYILKVLKLMKIQIQNEKIFAPLKQKWLLLTPEEEVRQKFIIHLVEKYGFELNTMEQEVKVSNSQRGRGRAMADIVIWKSVEDKNEKNSPIKRLLWNVKLSIL</sequence>
<geneLocation type="chloroplast" evidence="2"/>
<dbReference type="Pfam" id="PF13588">
    <property type="entry name" value="HSDR_N_2"/>
    <property type="match status" value="1"/>
</dbReference>
<name>A0A386AXH8_9CHLO</name>
<dbReference type="InterPro" id="IPR029464">
    <property type="entry name" value="HSDR_N"/>
</dbReference>
<evidence type="ECO:0000259" key="1">
    <source>
        <dbReference type="Pfam" id="PF13588"/>
    </source>
</evidence>
<keyword evidence="2" id="KW-0934">Plastid</keyword>
<reference evidence="2" key="2">
    <citation type="journal article" date="2019" name="Mol. Phylogenet. Evol.">
        <title>Reassessment of the classification of bryopsidales (chlorophyta) based on chloroplast phylogenomic analyses.</title>
        <authorList>
            <person name="Cremen M.C."/>
            <person name="Leliaert F."/>
            <person name="West J."/>
            <person name="Lam D.W."/>
            <person name="Shimada S."/>
            <person name="Lopez-Bautista J.M."/>
            <person name="Verbruggen H."/>
        </authorList>
    </citation>
    <scope>NUCLEOTIDE SEQUENCE</scope>
</reference>
<dbReference type="EMBL" id="MH591088">
    <property type="protein sequence ID" value="AYC64073.1"/>
    <property type="molecule type" value="Genomic_DNA"/>
</dbReference>
<gene>
    <name evidence="2" type="primary">orf106</name>
</gene>
<proteinExistence type="predicted"/>
<feature type="domain" description="Type I restriction enzyme R protein N-terminal" evidence="1">
    <location>
        <begin position="35"/>
        <end position="83"/>
    </location>
</feature>
<protein>
    <recommendedName>
        <fullName evidence="1">Type I restriction enzyme R protein N-terminal domain-containing protein</fullName>
    </recommendedName>
</protein>
<organism evidence="2">
    <name type="scientific">Halimeda micronesica</name>
    <dbReference type="NCBI Taxonomy" id="170426"/>
    <lineage>
        <taxon>Eukaryota</taxon>
        <taxon>Viridiplantae</taxon>
        <taxon>Chlorophyta</taxon>
        <taxon>core chlorophytes</taxon>
        <taxon>Ulvophyceae</taxon>
        <taxon>TCBD clade</taxon>
        <taxon>Bryopsidales</taxon>
        <taxon>Halimedineae</taxon>
        <taxon>Halimedaceae</taxon>
        <taxon>Halimedeae</taxon>
        <taxon>Halimeda</taxon>
    </lineage>
</organism>
<dbReference type="AlphaFoldDB" id="A0A386AXH8"/>
<accession>A0A386AXH8</accession>
<reference evidence="2" key="1">
    <citation type="submission" date="2018-07" db="EMBL/GenBank/DDBJ databases">
        <authorList>
            <person name="Quirk P.G."/>
            <person name="Krulwich T.A."/>
        </authorList>
    </citation>
    <scope>NUCLEOTIDE SEQUENCE</scope>
</reference>
<evidence type="ECO:0000313" key="2">
    <source>
        <dbReference type="EMBL" id="AYC64073.1"/>
    </source>
</evidence>
<keyword evidence="2" id="KW-0150">Chloroplast</keyword>